<evidence type="ECO:0000256" key="4">
    <source>
        <dbReference type="ARBA" id="ARBA00022777"/>
    </source>
</evidence>
<feature type="domain" description="Carbohydrate kinase FGGY N-terminal" evidence="6">
    <location>
        <begin position="22"/>
        <end position="126"/>
    </location>
</feature>
<dbReference type="AlphaFoldDB" id="R4Z452"/>
<keyword evidence="2" id="KW-0119">Carbohydrate metabolism</keyword>
<dbReference type="InterPro" id="IPR000577">
    <property type="entry name" value="Carb_kinase_FGGY"/>
</dbReference>
<dbReference type="PANTHER" id="PTHR43095:SF5">
    <property type="entry name" value="XYLULOSE KINASE"/>
    <property type="match status" value="1"/>
</dbReference>
<dbReference type="HOGENOM" id="CLU_009281_3_3_11"/>
<dbReference type="CDD" id="cd07805">
    <property type="entry name" value="ASKHA_NBD_FGGY_CvXK-like"/>
    <property type="match status" value="1"/>
</dbReference>
<dbReference type="InterPro" id="IPR018485">
    <property type="entry name" value="FGGY_C"/>
</dbReference>
<feature type="domain" description="Carbohydrate kinase FGGY C-terminal" evidence="7">
    <location>
        <begin position="321"/>
        <end position="485"/>
    </location>
</feature>
<dbReference type="OrthoDB" id="9782710at2"/>
<evidence type="ECO:0000256" key="1">
    <source>
        <dbReference type="ARBA" id="ARBA00009156"/>
    </source>
</evidence>
<dbReference type="GO" id="GO:0016301">
    <property type="term" value="F:kinase activity"/>
    <property type="evidence" value="ECO:0007669"/>
    <property type="project" value="UniProtKB-KW"/>
</dbReference>
<dbReference type="PIRSF" id="PIRSF000538">
    <property type="entry name" value="GlpK"/>
    <property type="match status" value="1"/>
</dbReference>
<protein>
    <submittedName>
        <fullName evidence="8">Putative Carbohydrate kinase</fullName>
        <ecNumber evidence="8">2.7.1.-</ecNumber>
    </submittedName>
</protein>
<dbReference type="PANTHER" id="PTHR43095">
    <property type="entry name" value="SUGAR KINASE"/>
    <property type="match status" value="1"/>
</dbReference>
<dbReference type="SUPFAM" id="SSF53067">
    <property type="entry name" value="Actin-like ATPase domain"/>
    <property type="match status" value="2"/>
</dbReference>
<feature type="domain" description="Carbohydrate kinase FGGY N-terminal" evidence="6">
    <location>
        <begin position="170"/>
        <end position="279"/>
    </location>
</feature>
<dbReference type="InterPro" id="IPR018484">
    <property type="entry name" value="FGGY_N"/>
</dbReference>
<keyword evidence="9" id="KW-1185">Reference proteome</keyword>
<dbReference type="eggNOG" id="COG1070">
    <property type="taxonomic scope" value="Bacteria"/>
</dbReference>
<dbReference type="InterPro" id="IPR043129">
    <property type="entry name" value="ATPase_NBD"/>
</dbReference>
<comment type="caution">
    <text evidence="8">The sequence shown here is derived from an EMBL/GenBank/DDBJ whole genome shotgun (WGS) entry which is preliminary data.</text>
</comment>
<reference evidence="8 9" key="1">
    <citation type="journal article" date="2013" name="ISME J.">
        <title>Metabolic model for the filamentous 'Candidatus Microthrix parvicella' based on genomic and metagenomic analyses.</title>
        <authorList>
            <person name="Jon McIlroy S."/>
            <person name="Kristiansen R."/>
            <person name="Albertsen M."/>
            <person name="Michael Karst S."/>
            <person name="Rossetti S."/>
            <person name="Lund Nielsen J."/>
            <person name="Tandoi V."/>
            <person name="James Seviour R."/>
            <person name="Nielsen P.H."/>
        </authorList>
    </citation>
    <scope>NUCLEOTIDE SEQUENCE [LARGE SCALE GENOMIC DNA]</scope>
    <source>
        <strain evidence="8 9">RN1</strain>
    </source>
</reference>
<dbReference type="STRING" id="1229780.BN381_80234"/>
<proteinExistence type="inferred from homology"/>
<comment type="similarity">
    <text evidence="1 5">Belongs to the FGGY kinase family.</text>
</comment>
<keyword evidence="4 5" id="KW-0418">Kinase</keyword>
<name>R4Z452_9ACTN</name>
<dbReference type="Gene3D" id="3.30.420.40">
    <property type="match status" value="2"/>
</dbReference>
<dbReference type="EMBL" id="CANL01000078">
    <property type="protein sequence ID" value="CCM65704.1"/>
    <property type="molecule type" value="Genomic_DNA"/>
</dbReference>
<gene>
    <name evidence="8" type="ORF">BN381_80234</name>
</gene>
<keyword evidence="2" id="KW-0859">Xylose metabolism</keyword>
<dbReference type="Proteomes" id="UP000018291">
    <property type="component" value="Unassembled WGS sequence"/>
</dbReference>
<evidence type="ECO:0000313" key="8">
    <source>
        <dbReference type="EMBL" id="CCM65704.1"/>
    </source>
</evidence>
<dbReference type="GO" id="GO:0016773">
    <property type="term" value="F:phosphotransferase activity, alcohol group as acceptor"/>
    <property type="evidence" value="ECO:0007669"/>
    <property type="project" value="InterPro"/>
</dbReference>
<dbReference type="RefSeq" id="WP_012230673.1">
    <property type="nucleotide sequence ID" value="NZ_HG422565.1"/>
</dbReference>
<dbReference type="EC" id="2.7.1.-" evidence="8"/>
<organism evidence="8 9">
    <name type="scientific">Candidatus Neomicrothrix parvicella RN1</name>
    <dbReference type="NCBI Taxonomy" id="1229780"/>
    <lineage>
        <taxon>Bacteria</taxon>
        <taxon>Bacillati</taxon>
        <taxon>Actinomycetota</taxon>
        <taxon>Acidimicrobiia</taxon>
        <taxon>Acidimicrobiales</taxon>
        <taxon>Microthrixaceae</taxon>
        <taxon>Candidatus Neomicrothrix</taxon>
    </lineage>
</organism>
<dbReference type="Pfam" id="PF02782">
    <property type="entry name" value="FGGY_C"/>
    <property type="match status" value="1"/>
</dbReference>
<dbReference type="InterPro" id="IPR050406">
    <property type="entry name" value="FGGY_Carb_Kinase"/>
</dbReference>
<dbReference type="PROSITE" id="PS00445">
    <property type="entry name" value="FGGY_KINASES_2"/>
    <property type="match status" value="1"/>
</dbReference>
<evidence type="ECO:0000256" key="2">
    <source>
        <dbReference type="ARBA" id="ARBA00022629"/>
    </source>
</evidence>
<sequence length="539" mass="56307">MTISTPSNPASSTTPGPDDPVVLAVDLGTGGPKVALVSLGGPIIGSAYRRVEPKVASDGTATQSPDEWWTAVTDGAAELTAAHPKAAAALVAVAVTGQWGSTVPVDATGHAVGDCMSWMDTRGAALAAAQVGGRVKIEGFGPTKALRWIHRSGGAPSTEGNDPLGHRLYMATHQQDLYNRTAAFVEPLDYLVGRFTGRVAASRPSMALSWLTDNRGDDTCSYDPKLVALAGTDPTKLPPLLAAGSVVGTVLAEVAAAMGIASDLPVLTAIPDLHAVTLGSGAIGDYEGHVSISTSAWIGCHAPSKKTSLMKMMATIPAALPGRYVLANNHDTAGVCLEWARGLLVNPTDGLTTPITESYEDLVAVAATAEPGSGGVLFAPWLNGERSPVADANLRGGFHGLSLSTTRADLIRSVLEGVAHNARWLLEESEKFLGSSLGELRGVGGGAQSDLWCQIHADVMNRPIHRIEAPLMATVRGAALFAGVSLGLISTDDIASLVPVERVFRPDPSTRHVYDAMYAEFLKLHKIEAKMYTRLAKLR</sequence>
<evidence type="ECO:0000259" key="7">
    <source>
        <dbReference type="Pfam" id="PF02782"/>
    </source>
</evidence>
<evidence type="ECO:0000256" key="3">
    <source>
        <dbReference type="ARBA" id="ARBA00022679"/>
    </source>
</evidence>
<accession>R4Z452</accession>
<dbReference type="GO" id="GO:0042732">
    <property type="term" value="P:D-xylose metabolic process"/>
    <property type="evidence" value="ECO:0007669"/>
    <property type="project" value="UniProtKB-KW"/>
</dbReference>
<dbReference type="Pfam" id="PF00370">
    <property type="entry name" value="FGGY_N"/>
    <property type="match status" value="2"/>
</dbReference>
<evidence type="ECO:0000256" key="5">
    <source>
        <dbReference type="RuleBase" id="RU003733"/>
    </source>
</evidence>
<keyword evidence="3 5" id="KW-0808">Transferase</keyword>
<evidence type="ECO:0000313" key="9">
    <source>
        <dbReference type="Proteomes" id="UP000018291"/>
    </source>
</evidence>
<evidence type="ECO:0000259" key="6">
    <source>
        <dbReference type="Pfam" id="PF00370"/>
    </source>
</evidence>
<dbReference type="InterPro" id="IPR018483">
    <property type="entry name" value="Carb_kinase_FGGY_CS"/>
</dbReference>